<reference evidence="1 2" key="1">
    <citation type="submission" date="2013-08" db="EMBL/GenBank/DDBJ databases">
        <authorList>
            <person name="Durkin A.S."/>
            <person name="Haft D.R."/>
            <person name="McCorrison J."/>
            <person name="Torralba M."/>
            <person name="Gillis M."/>
            <person name="Haft D.H."/>
            <person name="Methe B."/>
            <person name="Sutton G."/>
            <person name="Nelson K.E."/>
        </authorList>
    </citation>
    <scope>NUCLEOTIDE SEQUENCE [LARGE SCALE GENOMIC DNA]</scope>
    <source>
        <strain evidence="1 2">F0195</strain>
    </source>
</reference>
<dbReference type="PATRIC" id="fig|1125712.3.peg.1544"/>
<dbReference type="Proteomes" id="UP000016638">
    <property type="component" value="Unassembled WGS sequence"/>
</dbReference>
<accession>U2V5I2</accession>
<organism evidence="1 2">
    <name type="scientific">Olsenella profusa F0195</name>
    <dbReference type="NCBI Taxonomy" id="1125712"/>
    <lineage>
        <taxon>Bacteria</taxon>
        <taxon>Bacillati</taxon>
        <taxon>Actinomycetota</taxon>
        <taxon>Coriobacteriia</taxon>
        <taxon>Coriobacteriales</taxon>
        <taxon>Atopobiaceae</taxon>
        <taxon>Olsenella</taxon>
    </lineage>
</organism>
<proteinExistence type="predicted"/>
<sequence length="100" mass="11339">MRGMPFGAGREVTIYKTHDMLERDLFAKKLAQAGIWHQTRSSEMARNTASFGSNFVDVQRFAGDRAADNRLYCIDVRSRDEGRAKDLLGPRCRVMETGLI</sequence>
<gene>
    <name evidence="1" type="ORF">HMPREF1316_1832</name>
</gene>
<dbReference type="OrthoDB" id="9891923at2"/>
<evidence type="ECO:0000313" key="2">
    <source>
        <dbReference type="Proteomes" id="UP000016638"/>
    </source>
</evidence>
<dbReference type="EMBL" id="AWEZ01000050">
    <property type="protein sequence ID" value="ERL07901.1"/>
    <property type="molecule type" value="Genomic_DNA"/>
</dbReference>
<dbReference type="STRING" id="1125712.HMPREF1316_1832"/>
<dbReference type="RefSeq" id="WP_021726411.1">
    <property type="nucleotide sequence ID" value="NZ_AWEZ01000050.1"/>
</dbReference>
<keyword evidence="2" id="KW-1185">Reference proteome</keyword>
<protein>
    <submittedName>
        <fullName evidence="1">Uncharacterized protein</fullName>
    </submittedName>
</protein>
<dbReference type="AlphaFoldDB" id="U2V5I2"/>
<evidence type="ECO:0000313" key="1">
    <source>
        <dbReference type="EMBL" id="ERL07901.1"/>
    </source>
</evidence>
<name>U2V5I2_9ACTN</name>
<comment type="caution">
    <text evidence="1">The sequence shown here is derived from an EMBL/GenBank/DDBJ whole genome shotgun (WGS) entry which is preliminary data.</text>
</comment>